<keyword evidence="1" id="KW-0472">Membrane</keyword>
<sequence>MSTIKRAITYYFVIVSLFPATFLGIVGLMLLYDSDSLELHGHKSEKVLPSFICAGLPSGHIYFFILIISSIVLIRNNKKPAASK</sequence>
<feature type="transmembrane region" description="Helical" evidence="1">
    <location>
        <begin position="47"/>
        <end position="74"/>
    </location>
</feature>
<dbReference type="eggNOG" id="ENOG502QY1D">
    <property type="taxonomic scope" value="Eukaryota"/>
</dbReference>
<evidence type="ECO:0000313" key="3">
    <source>
        <dbReference type="Proteomes" id="UP000030659"/>
    </source>
</evidence>
<name>W7AHB5_PLAVN</name>
<keyword evidence="1" id="KW-1133">Transmembrane helix</keyword>
<proteinExistence type="predicted"/>
<keyword evidence="1" id="KW-0812">Transmembrane</keyword>
<protein>
    <submittedName>
        <fullName evidence="2">Uncharacterized protein</fullName>
    </submittedName>
</protein>
<feature type="transmembrane region" description="Helical" evidence="1">
    <location>
        <begin position="7"/>
        <end position="32"/>
    </location>
</feature>
<accession>W7AHB5</accession>
<evidence type="ECO:0000313" key="2">
    <source>
        <dbReference type="EMBL" id="EUD72812.1"/>
    </source>
</evidence>
<dbReference type="AlphaFoldDB" id="W7AHB5"/>
<dbReference type="Proteomes" id="UP000030659">
    <property type="component" value="Unassembled WGS sequence"/>
</dbReference>
<gene>
    <name evidence="2" type="ORF">YYG_01812</name>
</gene>
<dbReference type="EMBL" id="KI965397">
    <property type="protein sequence ID" value="EUD72812.1"/>
    <property type="molecule type" value="Genomic_DNA"/>
</dbReference>
<organism evidence="2 3">
    <name type="scientific">Plasmodium vinckei petteri</name>
    <dbReference type="NCBI Taxonomy" id="138298"/>
    <lineage>
        <taxon>Eukaryota</taxon>
        <taxon>Sar</taxon>
        <taxon>Alveolata</taxon>
        <taxon>Apicomplexa</taxon>
        <taxon>Aconoidasida</taxon>
        <taxon>Haemosporida</taxon>
        <taxon>Plasmodiidae</taxon>
        <taxon>Plasmodium</taxon>
        <taxon>Plasmodium (Vinckeia)</taxon>
    </lineage>
</organism>
<reference evidence="2 3" key="1">
    <citation type="submission" date="2013-02" db="EMBL/GenBank/DDBJ databases">
        <title>The Genome Sequence of Plasmodium vinckei petteri CR.</title>
        <authorList>
            <consortium name="The Broad Institute Genome Sequencing Platform"/>
            <consortium name="The Broad Institute Genome Sequencing Center for Infectious Disease"/>
            <person name="Neafsey D."/>
            <person name="Cheeseman I."/>
            <person name="Volkman S."/>
            <person name="Adams J."/>
            <person name="Walker B."/>
            <person name="Young S.K."/>
            <person name="Zeng Q."/>
            <person name="Gargeya S."/>
            <person name="Fitzgerald M."/>
            <person name="Haas B."/>
            <person name="Abouelleil A."/>
            <person name="Alvarado L."/>
            <person name="Arachchi H.M."/>
            <person name="Berlin A.M."/>
            <person name="Chapman S.B."/>
            <person name="Dewar J."/>
            <person name="Goldberg J."/>
            <person name="Griggs A."/>
            <person name="Gujja S."/>
            <person name="Hansen M."/>
            <person name="Howarth C."/>
            <person name="Imamovic A."/>
            <person name="Larimer J."/>
            <person name="McCowan C."/>
            <person name="Murphy C."/>
            <person name="Neiman D."/>
            <person name="Pearson M."/>
            <person name="Priest M."/>
            <person name="Roberts A."/>
            <person name="Saif S."/>
            <person name="Shea T."/>
            <person name="Sisk P."/>
            <person name="Sykes S."/>
            <person name="Wortman J."/>
            <person name="Nusbaum C."/>
            <person name="Birren B."/>
        </authorList>
    </citation>
    <scope>NUCLEOTIDE SEQUENCE [LARGE SCALE GENOMIC DNA]</scope>
    <source>
        <strain evidence="2 3">CR</strain>
    </source>
</reference>
<evidence type="ECO:0000256" key="1">
    <source>
        <dbReference type="SAM" id="Phobius"/>
    </source>
</evidence>